<organism evidence="1 2">
    <name type="scientific">Streptococcus dentapri</name>
    <dbReference type="NCBI Taxonomy" id="573564"/>
    <lineage>
        <taxon>Bacteria</taxon>
        <taxon>Bacillati</taxon>
        <taxon>Bacillota</taxon>
        <taxon>Bacilli</taxon>
        <taxon>Lactobacillales</taxon>
        <taxon>Streptococcaceae</taxon>
        <taxon>Streptococcus</taxon>
    </lineage>
</organism>
<dbReference type="Proteomes" id="UP001595901">
    <property type="component" value="Unassembled WGS sequence"/>
</dbReference>
<sequence>MTSQLIREIDQELDRLWQEERQLSDKESEFSRQIFTLSQQEEELGYYQEEISHRLIDLANRYPSTFYEFEAIEAEVRQRSYNLADIYEDEITSLKKQKQKTLDDIDSCYYQRLKLNTDREDILDKLRRGED</sequence>
<reference evidence="2" key="1">
    <citation type="journal article" date="2019" name="Int. J. Syst. Evol. Microbiol.">
        <title>The Global Catalogue of Microorganisms (GCM) 10K type strain sequencing project: providing services to taxonomists for standard genome sequencing and annotation.</title>
        <authorList>
            <consortium name="The Broad Institute Genomics Platform"/>
            <consortium name="The Broad Institute Genome Sequencing Center for Infectious Disease"/>
            <person name="Wu L."/>
            <person name="Ma J."/>
        </authorList>
    </citation>
    <scope>NUCLEOTIDE SEQUENCE [LARGE SCALE GENOMIC DNA]</scope>
    <source>
        <strain evidence="2">CCUG 58728</strain>
    </source>
</reference>
<name>A0ABV8D3C9_9STRE</name>
<gene>
    <name evidence="1" type="ORF">ACFOSE_08735</name>
</gene>
<protein>
    <submittedName>
        <fullName evidence="1">Uncharacterized protein</fullName>
    </submittedName>
</protein>
<accession>A0ABV8D3C9</accession>
<comment type="caution">
    <text evidence="1">The sequence shown here is derived from an EMBL/GenBank/DDBJ whole genome shotgun (WGS) entry which is preliminary data.</text>
</comment>
<keyword evidence="2" id="KW-1185">Reference proteome</keyword>
<proteinExistence type="predicted"/>
<evidence type="ECO:0000313" key="2">
    <source>
        <dbReference type="Proteomes" id="UP001595901"/>
    </source>
</evidence>
<evidence type="ECO:0000313" key="1">
    <source>
        <dbReference type="EMBL" id="MFC3932833.1"/>
    </source>
</evidence>
<dbReference type="EMBL" id="JBHSAC010000074">
    <property type="protein sequence ID" value="MFC3932833.1"/>
    <property type="molecule type" value="Genomic_DNA"/>
</dbReference>
<dbReference type="RefSeq" id="WP_380432519.1">
    <property type="nucleotide sequence ID" value="NZ_JBHSAC010000074.1"/>
</dbReference>